<evidence type="ECO:0000256" key="3">
    <source>
        <dbReference type="ARBA" id="ARBA00005848"/>
    </source>
</evidence>
<dbReference type="AlphaFoldDB" id="A0A1H7WZI5"/>
<feature type="domain" description="Trimeric autotransporter adhesin YadA-like stalk" evidence="13">
    <location>
        <begin position="86"/>
        <end position="110"/>
    </location>
</feature>
<organism evidence="14 15">
    <name type="scientific">Phocoenobacter skyensis</name>
    <dbReference type="NCBI Taxonomy" id="97481"/>
    <lineage>
        <taxon>Bacteria</taxon>
        <taxon>Pseudomonadati</taxon>
        <taxon>Pseudomonadota</taxon>
        <taxon>Gammaproteobacteria</taxon>
        <taxon>Pasteurellales</taxon>
        <taxon>Pasteurellaceae</taxon>
        <taxon>Phocoenobacter</taxon>
    </lineage>
</organism>
<evidence type="ECO:0000256" key="6">
    <source>
        <dbReference type="ARBA" id="ARBA00022692"/>
    </source>
</evidence>
<dbReference type="GO" id="GO:0009279">
    <property type="term" value="C:cell outer membrane"/>
    <property type="evidence" value="ECO:0007669"/>
    <property type="project" value="UniProtKB-SubCell"/>
</dbReference>
<keyword evidence="7" id="KW-0732">Signal</keyword>
<keyword evidence="5" id="KW-1134">Transmembrane beta strand</keyword>
<keyword evidence="9" id="KW-0472">Membrane</keyword>
<dbReference type="InterPro" id="IPR011049">
    <property type="entry name" value="Serralysin-like_metalloprot_C"/>
</dbReference>
<dbReference type="Pfam" id="PF05662">
    <property type="entry name" value="YadA_stalk"/>
    <property type="match status" value="2"/>
</dbReference>
<dbReference type="Gene3D" id="2.150.10.10">
    <property type="entry name" value="Serralysin-like metalloprotease, C-terminal"/>
    <property type="match status" value="2"/>
</dbReference>
<dbReference type="RefSeq" id="WP_090921580.1">
    <property type="nucleotide sequence ID" value="NZ_CP016180.1"/>
</dbReference>
<evidence type="ECO:0000256" key="2">
    <source>
        <dbReference type="ARBA" id="ARBA00004442"/>
    </source>
</evidence>
<comment type="similarity">
    <text evidence="3">Belongs to the autotransporter-2 (AT-2) (TC 1.B.40) family.</text>
</comment>
<feature type="domain" description="Trimeric autotransporter adhesin YadA-like stalk" evidence="13">
    <location>
        <begin position="346"/>
        <end position="387"/>
    </location>
</feature>
<dbReference type="GO" id="GO:0009986">
    <property type="term" value="C:cell surface"/>
    <property type="evidence" value="ECO:0007669"/>
    <property type="project" value="UniProtKB-SubCell"/>
</dbReference>
<dbReference type="OrthoDB" id="1631723at2"/>
<dbReference type="Pfam" id="PF03895">
    <property type="entry name" value="YadA_anchor"/>
    <property type="match status" value="1"/>
</dbReference>
<name>A0A1H7WZI5_9PAST</name>
<keyword evidence="10" id="KW-0998">Cell outer membrane</keyword>
<accession>A0A1H7WZI5</accession>
<dbReference type="InterPro" id="IPR045584">
    <property type="entry name" value="Pilin-like"/>
</dbReference>
<keyword evidence="4" id="KW-0813">Transport</keyword>
<sequence length="460" mass="46951">MDDGLVFVGDTGTKGIKLNDTLNIKGGVTAANKLTDGNIGVVASADGLALKLAKELTGISSIANTAGGGKLTLSDTDHSVSVNGGRITNLGDATADTDAVNYKQLKALNSGKGIDVTKWQEAILPTISFFSGSTGTGANYKQGNTEEKFDLSKLAFDFGDGLKVEKQQSKDGKQIAHITLDKDVLKNDPNFKGAKGDDGAAGADGADGQSAYEIWKALPGNDAKTQDDFLAALKGAKGDKGDKGDAGNGNGGNGAEIKVAVTDDVVLDKDNLSKEEVVSNNGALSIKVGKNLNAKTVMNGNDKQLVISTTPEIKVDKVTVGNITLNQSGLTVKEGTDVNINMGGNQIHNIKAGTAPTDAVNVSQLNEVKNSVVNVANKLNDVEKGANEGISSAMAAAGLPQASLPVRSMVSAAGSTYKGAVGLAIGVSTVSDNGRWIIKGSVNSNSSGDVGATLGAGYQW</sequence>
<gene>
    <name evidence="14" type="ORF">SAMN05444853_11075</name>
</gene>
<dbReference type="SUPFAM" id="SSF101967">
    <property type="entry name" value="Adhesin YadA, collagen-binding domain"/>
    <property type="match status" value="1"/>
</dbReference>
<keyword evidence="6" id="KW-0812">Transmembrane</keyword>
<evidence type="ECO:0000256" key="7">
    <source>
        <dbReference type="ARBA" id="ARBA00022729"/>
    </source>
</evidence>
<dbReference type="GeneID" id="83543830"/>
<evidence type="ECO:0000313" key="14">
    <source>
        <dbReference type="EMBL" id="SEM27056.1"/>
    </source>
</evidence>
<dbReference type="InterPro" id="IPR008635">
    <property type="entry name" value="Coiled_stalk_dom"/>
</dbReference>
<evidence type="ECO:0000313" key="15">
    <source>
        <dbReference type="Proteomes" id="UP000198883"/>
    </source>
</evidence>
<dbReference type="Gene3D" id="3.30.1300.30">
    <property type="entry name" value="GSPII I/J protein-like"/>
    <property type="match status" value="1"/>
</dbReference>
<keyword evidence="8" id="KW-0653">Protein transport</keyword>
<evidence type="ECO:0000256" key="8">
    <source>
        <dbReference type="ARBA" id="ARBA00022927"/>
    </source>
</evidence>
<dbReference type="EMBL" id="FOBN01000010">
    <property type="protein sequence ID" value="SEM27056.1"/>
    <property type="molecule type" value="Genomic_DNA"/>
</dbReference>
<feature type="compositionally biased region" description="Basic and acidic residues" evidence="11">
    <location>
        <begin position="236"/>
        <end position="245"/>
    </location>
</feature>
<dbReference type="STRING" id="97481.SAMN05444853_11075"/>
<reference evidence="15" key="1">
    <citation type="submission" date="2016-10" db="EMBL/GenBank/DDBJ databases">
        <authorList>
            <person name="Varghese N."/>
            <person name="Submissions S."/>
        </authorList>
    </citation>
    <scope>NUCLEOTIDE SEQUENCE [LARGE SCALE GENOMIC DNA]</scope>
    <source>
        <strain evidence="15">DSM 24204</strain>
    </source>
</reference>
<evidence type="ECO:0000256" key="10">
    <source>
        <dbReference type="ARBA" id="ARBA00023237"/>
    </source>
</evidence>
<evidence type="ECO:0000259" key="13">
    <source>
        <dbReference type="Pfam" id="PF05662"/>
    </source>
</evidence>
<evidence type="ECO:0000256" key="4">
    <source>
        <dbReference type="ARBA" id="ARBA00022448"/>
    </source>
</evidence>
<comment type="subcellular location">
    <subcellularLocation>
        <location evidence="2">Cell outer membrane</location>
    </subcellularLocation>
    <subcellularLocation>
        <location evidence="1">Cell surface</location>
    </subcellularLocation>
</comment>
<feature type="region of interest" description="Disordered" evidence="11">
    <location>
        <begin position="236"/>
        <end position="255"/>
    </location>
</feature>
<evidence type="ECO:0000256" key="5">
    <source>
        <dbReference type="ARBA" id="ARBA00022452"/>
    </source>
</evidence>
<dbReference type="SUPFAM" id="SSF54523">
    <property type="entry name" value="Pili subunits"/>
    <property type="match status" value="1"/>
</dbReference>
<feature type="domain" description="Trimeric autotransporter adhesin YadA-like C-terminal membrane anchor" evidence="12">
    <location>
        <begin position="400"/>
        <end position="460"/>
    </location>
</feature>
<dbReference type="Proteomes" id="UP000198883">
    <property type="component" value="Unassembled WGS sequence"/>
</dbReference>
<dbReference type="InterPro" id="IPR005594">
    <property type="entry name" value="YadA_C"/>
</dbReference>
<dbReference type="GO" id="GO:0015031">
    <property type="term" value="P:protein transport"/>
    <property type="evidence" value="ECO:0007669"/>
    <property type="project" value="UniProtKB-KW"/>
</dbReference>
<proteinExistence type="inferred from homology"/>
<evidence type="ECO:0000256" key="9">
    <source>
        <dbReference type="ARBA" id="ARBA00023136"/>
    </source>
</evidence>
<evidence type="ECO:0000256" key="1">
    <source>
        <dbReference type="ARBA" id="ARBA00004241"/>
    </source>
</evidence>
<evidence type="ECO:0000256" key="11">
    <source>
        <dbReference type="SAM" id="MobiDB-lite"/>
    </source>
</evidence>
<evidence type="ECO:0000259" key="12">
    <source>
        <dbReference type="Pfam" id="PF03895"/>
    </source>
</evidence>
<protein>
    <submittedName>
        <fullName evidence="14">Coiled stalk of trimeric autotransporter adhesin</fullName>
    </submittedName>
</protein>